<keyword evidence="2" id="KW-1185">Reference proteome</keyword>
<dbReference type="PANTHER" id="PTHR14097:SF7">
    <property type="entry name" value="OXIDOREDUCTASE HTATIP2"/>
    <property type="match status" value="1"/>
</dbReference>
<organism evidence="1 2">
    <name type="scientific">Ramlibacter lithotrophicus</name>
    <dbReference type="NCBI Taxonomy" id="2606681"/>
    <lineage>
        <taxon>Bacteria</taxon>
        <taxon>Pseudomonadati</taxon>
        <taxon>Pseudomonadota</taxon>
        <taxon>Betaproteobacteria</taxon>
        <taxon>Burkholderiales</taxon>
        <taxon>Comamonadaceae</taxon>
        <taxon>Ramlibacter</taxon>
    </lineage>
</organism>
<gene>
    <name evidence="1" type="ORF">RAMLITH_16955</name>
</gene>
<dbReference type="Gene3D" id="3.40.50.720">
    <property type="entry name" value="NAD(P)-binding Rossmann-like Domain"/>
    <property type="match status" value="1"/>
</dbReference>
<dbReference type="EMBL" id="VTOX01000006">
    <property type="protein sequence ID" value="NKE67516.1"/>
    <property type="molecule type" value="Genomic_DNA"/>
</dbReference>
<dbReference type="InterPro" id="IPR036291">
    <property type="entry name" value="NAD(P)-bd_dom_sf"/>
</dbReference>
<dbReference type="AlphaFoldDB" id="A0A7X6DI06"/>
<evidence type="ECO:0000313" key="1">
    <source>
        <dbReference type="EMBL" id="NKE67516.1"/>
    </source>
</evidence>
<dbReference type="PANTHER" id="PTHR14097">
    <property type="entry name" value="OXIDOREDUCTASE HTATIP2"/>
    <property type="match status" value="1"/>
</dbReference>
<reference evidence="1 2" key="1">
    <citation type="journal article" date="2020" name="Nature">
        <title>Bacterial chemolithoautotrophy via manganese oxidation.</title>
        <authorList>
            <person name="Yu H."/>
            <person name="Leadbetter J.R."/>
        </authorList>
    </citation>
    <scope>NUCLEOTIDE SEQUENCE [LARGE SCALE GENOMIC DNA]</scope>
    <source>
        <strain evidence="1 2">RBP-1</strain>
    </source>
</reference>
<proteinExistence type="predicted"/>
<protein>
    <submittedName>
        <fullName evidence="1">Nucleoside-diphosphate sugar epimerase</fullName>
    </submittedName>
</protein>
<comment type="caution">
    <text evidence="1">The sequence shown here is derived from an EMBL/GenBank/DDBJ whole genome shotgun (WGS) entry which is preliminary data.</text>
</comment>
<accession>A0A7X6DI06</accession>
<dbReference type="SUPFAM" id="SSF51735">
    <property type="entry name" value="NAD(P)-binding Rossmann-fold domains"/>
    <property type="match status" value="1"/>
</dbReference>
<evidence type="ECO:0000313" key="2">
    <source>
        <dbReference type="Proteomes" id="UP000521868"/>
    </source>
</evidence>
<sequence length="227" mass="23741">MTSSPGQTRAPVAAGGFSVLLAGGSGLVGRELLRLLLADPSVAAVHALGRRELPLRDAGLVQHRVDFAALPALPPVDEAFIALGTTIKVAGSRAAFRTVDFDAVLAVAKAARTAGATRLGVVSAMGADARSRVFYNRVKGEMEQALPALDFDTLVIARPSLLAGDRKALGQPLRSGEEIGLKVSRWLTPLVPANYRPIPAAAVARALVRAVRETNGQRVLLSGEMQP</sequence>
<name>A0A7X6DI06_9BURK</name>
<dbReference type="Proteomes" id="UP000521868">
    <property type="component" value="Unassembled WGS sequence"/>
</dbReference>
<dbReference type="RefSeq" id="WP_168108635.1">
    <property type="nucleotide sequence ID" value="NZ_VTOX01000006.1"/>
</dbReference>